<protein>
    <submittedName>
        <fullName evidence="2">Uncharacterized protein</fullName>
    </submittedName>
</protein>
<comment type="caution">
    <text evidence="2">The sequence shown here is derived from an EMBL/GenBank/DDBJ whole genome shotgun (WGS) entry which is preliminary data.</text>
</comment>
<sequence>MVPDPQTLPEAATWHYVVALVALALLGALGHVVRAVFNILPDRLSDRPMMDLIMSDGYSWHDMILKTEYDEAGYYRLDSLHNLRLAVGWTMLSGFVVLMVGPDVSKLCAYFIDSAIVALVDLFWYRVETFEW</sequence>
<accession>A0A4S8Q418</accession>
<dbReference type="Proteomes" id="UP000307378">
    <property type="component" value="Unassembled WGS sequence"/>
</dbReference>
<dbReference type="RefSeq" id="WP_136541059.1">
    <property type="nucleotide sequence ID" value="NZ_STGU01000006.1"/>
</dbReference>
<keyword evidence="1" id="KW-0812">Transmembrane</keyword>
<organism evidence="2 3">
    <name type="scientific">Rhizobium rosettiformans W3</name>
    <dbReference type="NCBI Taxonomy" id="538378"/>
    <lineage>
        <taxon>Bacteria</taxon>
        <taxon>Pseudomonadati</taxon>
        <taxon>Pseudomonadota</taxon>
        <taxon>Alphaproteobacteria</taxon>
        <taxon>Hyphomicrobiales</taxon>
        <taxon>Rhizobiaceae</taxon>
        <taxon>Rhizobium/Agrobacterium group</taxon>
        <taxon>Rhizobium</taxon>
    </lineage>
</organism>
<evidence type="ECO:0000256" key="1">
    <source>
        <dbReference type="SAM" id="Phobius"/>
    </source>
</evidence>
<keyword evidence="1" id="KW-1133">Transmembrane helix</keyword>
<dbReference type="AlphaFoldDB" id="A0A4S8Q418"/>
<evidence type="ECO:0000313" key="3">
    <source>
        <dbReference type="Proteomes" id="UP000307378"/>
    </source>
</evidence>
<reference evidence="2 3" key="1">
    <citation type="submission" date="2019-04" db="EMBL/GenBank/DDBJ databases">
        <title>genome sequence of strain W3.</title>
        <authorList>
            <person name="Gao J."/>
            <person name="Sun J."/>
        </authorList>
    </citation>
    <scope>NUCLEOTIDE SEQUENCE [LARGE SCALE GENOMIC DNA]</scope>
    <source>
        <strain evidence="2 3">W3</strain>
    </source>
</reference>
<gene>
    <name evidence="2" type="ORF">FAA86_12600</name>
</gene>
<proteinExistence type="predicted"/>
<evidence type="ECO:0000313" key="2">
    <source>
        <dbReference type="EMBL" id="THV35369.1"/>
    </source>
</evidence>
<name>A0A4S8Q418_9HYPH</name>
<keyword evidence="1" id="KW-0472">Membrane</keyword>
<dbReference type="EMBL" id="STGU01000006">
    <property type="protein sequence ID" value="THV35369.1"/>
    <property type="molecule type" value="Genomic_DNA"/>
</dbReference>
<feature type="transmembrane region" description="Helical" evidence="1">
    <location>
        <begin position="83"/>
        <end position="101"/>
    </location>
</feature>
<feature type="transmembrane region" description="Helical" evidence="1">
    <location>
        <begin position="14"/>
        <end position="40"/>
    </location>
</feature>